<dbReference type="InterPro" id="IPR048328">
    <property type="entry name" value="Dyp_perox_C"/>
</dbReference>
<dbReference type="PROSITE" id="PS51404">
    <property type="entry name" value="DYP_PEROXIDASE"/>
    <property type="match status" value="1"/>
</dbReference>
<sequence length="409" mass="43597">MDIQRRTFLAGAGGVAAAGVLASCAAPGAGTAAHTTAEVVDFHGANQPGVYRPIVQQQASCFAAFRVLAADATELKALLQRLTVKARILGGGQRAGDALPASEQPGVDGAPPVNSGVMGDDVPPANFTMTLGLAGSLFDNPAYGLSAKKPRGLTDMKVFANDAIDEAWTGGDLILQLCADSTDMVHYALRDIMKATRGQLQLQWKINGFHSTPRPDGAPRNLFGYKDGIVNPAETEELVWLGSGSGQPAWAEGGTFMVVRLIRMLVEFWDRVGLAEQDGMIGRHRASGAPLGQAKDTDTPDYASDPKGETIPVDAHIRLANPRTKETAGSRMLRRGYNYEMGVDLNGNMQAGLIFTCFQQDIRAQFEATQARLINEPMTDYIQPFGGGYFFVPAGVEDEAGFLGQGMFT</sequence>
<dbReference type="Pfam" id="PF04261">
    <property type="entry name" value="Dyp_perox_N"/>
    <property type="match status" value="1"/>
</dbReference>
<evidence type="ECO:0000256" key="3">
    <source>
        <dbReference type="ARBA" id="ARBA00022617"/>
    </source>
</evidence>
<keyword evidence="3" id="KW-0349">Heme</keyword>
<evidence type="ECO:0000256" key="1">
    <source>
        <dbReference type="ARBA" id="ARBA00001970"/>
    </source>
</evidence>
<dbReference type="Proteomes" id="UP001319861">
    <property type="component" value="Chromosome"/>
</dbReference>
<accession>A0ABN6FJV9</accession>
<dbReference type="EMBL" id="AP024525">
    <property type="protein sequence ID" value="BCT77084.1"/>
    <property type="molecule type" value="Genomic_DNA"/>
</dbReference>
<evidence type="ECO:0000256" key="9">
    <source>
        <dbReference type="SAM" id="MobiDB-lite"/>
    </source>
</evidence>
<evidence type="ECO:0000259" key="11">
    <source>
        <dbReference type="Pfam" id="PF04261"/>
    </source>
</evidence>
<reference evidence="13 14" key="1">
    <citation type="journal article" date="2021" name="J. Biosci. Bioeng.">
        <title>Identification and characterization of a chc gene cluster responsible for the aromatization pathway of cyclohexanecarboxylate degradation in Sinomonas cyclohexanicum ATCC 51369.</title>
        <authorList>
            <person name="Yamamoto T."/>
            <person name="Hasegawa Y."/>
            <person name="Lau P.C.K."/>
            <person name="Iwaki H."/>
        </authorList>
    </citation>
    <scope>NUCLEOTIDE SEQUENCE [LARGE SCALE GENOMIC DNA]</scope>
    <source>
        <strain evidence="13 14">ATCC 51369</strain>
    </source>
</reference>
<feature type="chain" id="PRO_5045864177" description="Deferrochelatase/peroxidase" evidence="10">
    <location>
        <begin position="26"/>
        <end position="409"/>
    </location>
</feature>
<comment type="similarity">
    <text evidence="8">Belongs to the DyP-type peroxidase family.</text>
</comment>
<evidence type="ECO:0000256" key="4">
    <source>
        <dbReference type="ARBA" id="ARBA00022723"/>
    </source>
</evidence>
<name>A0ABN6FJV9_SINCY</name>
<keyword evidence="4" id="KW-0479">Metal-binding</keyword>
<dbReference type="RefSeq" id="WP_229229831.1">
    <property type="nucleotide sequence ID" value="NZ_AP024525.1"/>
</dbReference>
<dbReference type="InterPro" id="IPR006314">
    <property type="entry name" value="Dyp_peroxidase"/>
</dbReference>
<protein>
    <recommendedName>
        <fullName evidence="15">Deferrochelatase/peroxidase</fullName>
    </recommendedName>
</protein>
<dbReference type="InterPro" id="IPR011008">
    <property type="entry name" value="Dimeric_a/b-barrel"/>
</dbReference>
<dbReference type="PROSITE" id="PS51318">
    <property type="entry name" value="TAT"/>
    <property type="match status" value="1"/>
</dbReference>
<dbReference type="PROSITE" id="PS51257">
    <property type="entry name" value="PROKAR_LIPOPROTEIN"/>
    <property type="match status" value="1"/>
</dbReference>
<evidence type="ECO:0000256" key="10">
    <source>
        <dbReference type="SAM" id="SignalP"/>
    </source>
</evidence>
<dbReference type="InterPro" id="IPR048327">
    <property type="entry name" value="Dyp_perox_N"/>
</dbReference>
<dbReference type="PANTHER" id="PTHR30521">
    <property type="entry name" value="DEFERROCHELATASE/PEROXIDASE"/>
    <property type="match status" value="1"/>
</dbReference>
<keyword evidence="2" id="KW-0575">Peroxidase</keyword>
<keyword evidence="6" id="KW-0560">Oxidoreductase</keyword>
<evidence type="ECO:0000256" key="7">
    <source>
        <dbReference type="ARBA" id="ARBA00023004"/>
    </source>
</evidence>
<feature type="domain" description="Dyp-type peroxidase N-terminal" evidence="11">
    <location>
        <begin position="56"/>
        <end position="209"/>
    </location>
</feature>
<evidence type="ECO:0000259" key="12">
    <source>
        <dbReference type="Pfam" id="PF20628"/>
    </source>
</evidence>
<feature type="signal peptide" evidence="10">
    <location>
        <begin position="1"/>
        <end position="25"/>
    </location>
</feature>
<dbReference type="Pfam" id="PF20628">
    <property type="entry name" value="Dyp_perox_C"/>
    <property type="match status" value="1"/>
</dbReference>
<dbReference type="SUPFAM" id="SSF54909">
    <property type="entry name" value="Dimeric alpha+beta barrel"/>
    <property type="match status" value="1"/>
</dbReference>
<dbReference type="InterPro" id="IPR006311">
    <property type="entry name" value="TAT_signal"/>
</dbReference>
<evidence type="ECO:0008006" key="15">
    <source>
        <dbReference type="Google" id="ProtNLM"/>
    </source>
</evidence>
<evidence type="ECO:0000256" key="8">
    <source>
        <dbReference type="ARBA" id="ARBA00025737"/>
    </source>
</evidence>
<organism evidence="13 14">
    <name type="scientific">Sinomonas cyclohexanicum</name>
    <name type="common">Corynebacterium cyclohexanicum</name>
    <dbReference type="NCBI Taxonomy" id="322009"/>
    <lineage>
        <taxon>Bacteria</taxon>
        <taxon>Bacillati</taxon>
        <taxon>Actinomycetota</taxon>
        <taxon>Actinomycetes</taxon>
        <taxon>Micrococcales</taxon>
        <taxon>Micrococcaceae</taxon>
        <taxon>Sinomonas</taxon>
    </lineage>
</organism>
<gene>
    <name evidence="13" type="ORF">SCMU_29260</name>
</gene>
<evidence type="ECO:0000256" key="2">
    <source>
        <dbReference type="ARBA" id="ARBA00022559"/>
    </source>
</evidence>
<evidence type="ECO:0000313" key="13">
    <source>
        <dbReference type="EMBL" id="BCT77084.1"/>
    </source>
</evidence>
<feature type="domain" description="Dyp-type peroxidase C-terminal" evidence="12">
    <location>
        <begin position="219"/>
        <end position="396"/>
    </location>
</feature>
<dbReference type="NCBIfam" id="TIGR01413">
    <property type="entry name" value="Dyp_perox_fam"/>
    <property type="match status" value="1"/>
</dbReference>
<keyword evidence="7" id="KW-0408">Iron</keyword>
<comment type="cofactor">
    <cofactor evidence="1">
        <name>heme b</name>
        <dbReference type="ChEBI" id="CHEBI:60344"/>
    </cofactor>
</comment>
<evidence type="ECO:0000313" key="14">
    <source>
        <dbReference type="Proteomes" id="UP001319861"/>
    </source>
</evidence>
<keyword evidence="5 10" id="KW-0732">Signal</keyword>
<evidence type="ECO:0000256" key="6">
    <source>
        <dbReference type="ARBA" id="ARBA00023002"/>
    </source>
</evidence>
<keyword evidence="14" id="KW-1185">Reference proteome</keyword>
<proteinExistence type="inferred from homology"/>
<feature type="region of interest" description="Disordered" evidence="9">
    <location>
        <begin position="285"/>
        <end position="308"/>
    </location>
</feature>
<dbReference type="PANTHER" id="PTHR30521:SF4">
    <property type="entry name" value="DEFERROCHELATASE"/>
    <property type="match status" value="1"/>
</dbReference>
<evidence type="ECO:0000256" key="5">
    <source>
        <dbReference type="ARBA" id="ARBA00022729"/>
    </source>
</evidence>